<dbReference type="InParanoid" id="A0A165H499"/>
<keyword evidence="2" id="KW-1185">Reference proteome</keyword>
<evidence type="ECO:0000313" key="1">
    <source>
        <dbReference type="EMBL" id="KZV91433.1"/>
    </source>
</evidence>
<evidence type="ECO:0000313" key="2">
    <source>
        <dbReference type="Proteomes" id="UP000077266"/>
    </source>
</evidence>
<dbReference type="STRING" id="1314781.A0A165H499"/>
<sequence length="205" mass="22744">MLDIRLWQPVSPRVLSIKAPIIDLGRSPACCARADRPPHFKGVRFAVLRTSTAGRVSFGAHVALHVNDRGRISGAHALTSGLRVFYQFLAGATPDERDRFNFEELASSGYYRLPGGPFNDDAAHEEYNVFLDAKRSRAQRDHLAMDLHAMLSAFVTELRSSSRARAIDRAVSKPSNAMPMDTQHIASRWCRHHTPRATLIAVLSG</sequence>
<proteinExistence type="predicted"/>
<accession>A0A165H499</accession>
<reference evidence="1 2" key="1">
    <citation type="journal article" date="2016" name="Mol. Biol. Evol.">
        <title>Comparative Genomics of Early-Diverging Mushroom-Forming Fungi Provides Insights into the Origins of Lignocellulose Decay Capabilities.</title>
        <authorList>
            <person name="Nagy L.G."/>
            <person name="Riley R."/>
            <person name="Tritt A."/>
            <person name="Adam C."/>
            <person name="Daum C."/>
            <person name="Floudas D."/>
            <person name="Sun H."/>
            <person name="Yadav J.S."/>
            <person name="Pangilinan J."/>
            <person name="Larsson K.H."/>
            <person name="Matsuura K."/>
            <person name="Barry K."/>
            <person name="Labutti K."/>
            <person name="Kuo R."/>
            <person name="Ohm R.A."/>
            <person name="Bhattacharya S.S."/>
            <person name="Shirouzu T."/>
            <person name="Yoshinaga Y."/>
            <person name="Martin F.M."/>
            <person name="Grigoriev I.V."/>
            <person name="Hibbett D.S."/>
        </authorList>
    </citation>
    <scope>NUCLEOTIDE SEQUENCE [LARGE SCALE GENOMIC DNA]</scope>
    <source>
        <strain evidence="1 2">HHB12029</strain>
    </source>
</reference>
<protein>
    <submittedName>
        <fullName evidence="1">Uncharacterized protein</fullName>
    </submittedName>
</protein>
<gene>
    <name evidence="1" type="ORF">EXIGLDRAFT_837097</name>
</gene>
<dbReference type="EMBL" id="KV426027">
    <property type="protein sequence ID" value="KZV91433.1"/>
    <property type="molecule type" value="Genomic_DNA"/>
</dbReference>
<dbReference type="Proteomes" id="UP000077266">
    <property type="component" value="Unassembled WGS sequence"/>
</dbReference>
<dbReference type="OrthoDB" id="370884at2759"/>
<organism evidence="1 2">
    <name type="scientific">Exidia glandulosa HHB12029</name>
    <dbReference type="NCBI Taxonomy" id="1314781"/>
    <lineage>
        <taxon>Eukaryota</taxon>
        <taxon>Fungi</taxon>
        <taxon>Dikarya</taxon>
        <taxon>Basidiomycota</taxon>
        <taxon>Agaricomycotina</taxon>
        <taxon>Agaricomycetes</taxon>
        <taxon>Auriculariales</taxon>
        <taxon>Exidiaceae</taxon>
        <taxon>Exidia</taxon>
    </lineage>
</organism>
<name>A0A165H499_EXIGL</name>
<dbReference type="AlphaFoldDB" id="A0A165H499"/>